<keyword evidence="3 5" id="KW-1133">Transmembrane helix</keyword>
<evidence type="ECO:0000256" key="2">
    <source>
        <dbReference type="ARBA" id="ARBA00022692"/>
    </source>
</evidence>
<dbReference type="PANTHER" id="PTHR23534:SF1">
    <property type="entry name" value="MAJOR FACILITATOR SUPERFAMILY PROTEIN"/>
    <property type="match status" value="1"/>
</dbReference>
<feature type="domain" description="Major facilitator superfamily (MFS) profile" evidence="6">
    <location>
        <begin position="13"/>
        <end position="412"/>
    </location>
</feature>
<name>A0ABU2BPE3_9ACTN</name>
<reference evidence="7 8" key="1">
    <citation type="submission" date="2023-07" db="EMBL/GenBank/DDBJ databases">
        <title>Sequencing the genomes of 1000 actinobacteria strains.</title>
        <authorList>
            <person name="Klenk H.-P."/>
        </authorList>
    </citation>
    <scope>NUCLEOTIDE SEQUENCE [LARGE SCALE GENOMIC DNA]</scope>
    <source>
        <strain evidence="7 8">DSM 19426</strain>
    </source>
</reference>
<comment type="subcellular location">
    <subcellularLocation>
        <location evidence="1">Cell membrane</location>
        <topology evidence="1">Multi-pass membrane protein</topology>
    </subcellularLocation>
</comment>
<sequence>MTPPEVAQLQRRTLRVLVASQALGGLGISVGIAVAAVLARDVSGSEALAGLVQTAQVVGTALASYLLARLMGRHGRRVGMVTGYAIGGAGALTCVLGGAVGSYPVLVLGGLLLGATGATNYQTRYAATDLAEPDHRARAVATVMWATTFGAVLGPNLVGPAGAAAVDLGLPRLTGAFLLSAVVVGLAAVVGLVLLRPDPLQTALALAAEDAATRDEPAGEVPGFLELVRRTPAIGWAVLAMSASHAVMVAVMVMTPLHMDHGGAELELIGLVISVHVLGMYFFSPAMGWVADHAGRTPLLGLGGVLLLVACLLAGLSPEGGSLVIGVGLLLLGVGWSACTVAASTLLTDATPIAHRTRVQGSADLVMNLSAAVAGAAGGVVVDLTSYAVLNVFAALLVAGVLVAAVRLRVRPVPAPIS</sequence>
<dbReference type="EMBL" id="JAVDYG010000001">
    <property type="protein sequence ID" value="MDR7360503.1"/>
    <property type="molecule type" value="Genomic_DNA"/>
</dbReference>
<protein>
    <submittedName>
        <fullName evidence="7">MFS family permease</fullName>
    </submittedName>
</protein>
<dbReference type="InterPro" id="IPR020846">
    <property type="entry name" value="MFS_dom"/>
</dbReference>
<feature type="transmembrane region" description="Helical" evidence="5">
    <location>
        <begin position="80"/>
        <end position="103"/>
    </location>
</feature>
<keyword evidence="2 5" id="KW-0812">Transmembrane</keyword>
<feature type="transmembrane region" description="Helical" evidence="5">
    <location>
        <begin position="50"/>
        <end position="68"/>
    </location>
</feature>
<dbReference type="Gene3D" id="1.20.1250.20">
    <property type="entry name" value="MFS general substrate transporter like domains"/>
    <property type="match status" value="2"/>
</dbReference>
<comment type="caution">
    <text evidence="7">The sequence shown here is derived from an EMBL/GenBank/DDBJ whole genome shotgun (WGS) entry which is preliminary data.</text>
</comment>
<keyword evidence="4 5" id="KW-0472">Membrane</keyword>
<feature type="transmembrane region" description="Helical" evidence="5">
    <location>
        <begin position="176"/>
        <end position="195"/>
    </location>
</feature>
<feature type="transmembrane region" description="Helical" evidence="5">
    <location>
        <begin position="298"/>
        <end position="317"/>
    </location>
</feature>
<dbReference type="PANTHER" id="PTHR23534">
    <property type="entry name" value="MFS PERMEASE"/>
    <property type="match status" value="1"/>
</dbReference>
<feature type="transmembrane region" description="Helical" evidence="5">
    <location>
        <begin position="233"/>
        <end position="256"/>
    </location>
</feature>
<feature type="transmembrane region" description="Helical" evidence="5">
    <location>
        <begin position="268"/>
        <end position="291"/>
    </location>
</feature>
<evidence type="ECO:0000259" key="6">
    <source>
        <dbReference type="PROSITE" id="PS50850"/>
    </source>
</evidence>
<feature type="transmembrane region" description="Helical" evidence="5">
    <location>
        <begin position="365"/>
        <end position="382"/>
    </location>
</feature>
<evidence type="ECO:0000256" key="4">
    <source>
        <dbReference type="ARBA" id="ARBA00023136"/>
    </source>
</evidence>
<feature type="transmembrane region" description="Helical" evidence="5">
    <location>
        <begin position="388"/>
        <end position="408"/>
    </location>
</feature>
<proteinExistence type="predicted"/>
<gene>
    <name evidence="7" type="ORF">J2S63_000056</name>
</gene>
<dbReference type="Pfam" id="PF07690">
    <property type="entry name" value="MFS_1"/>
    <property type="match status" value="2"/>
</dbReference>
<accession>A0ABU2BPE3</accession>
<evidence type="ECO:0000256" key="1">
    <source>
        <dbReference type="ARBA" id="ARBA00004651"/>
    </source>
</evidence>
<feature type="transmembrane region" description="Helical" evidence="5">
    <location>
        <begin position="323"/>
        <end position="344"/>
    </location>
</feature>
<dbReference type="Proteomes" id="UP001183648">
    <property type="component" value="Unassembled WGS sequence"/>
</dbReference>
<evidence type="ECO:0000313" key="7">
    <source>
        <dbReference type="EMBL" id="MDR7360503.1"/>
    </source>
</evidence>
<keyword evidence="8" id="KW-1185">Reference proteome</keyword>
<evidence type="ECO:0000313" key="8">
    <source>
        <dbReference type="Proteomes" id="UP001183648"/>
    </source>
</evidence>
<feature type="transmembrane region" description="Helical" evidence="5">
    <location>
        <begin position="16"/>
        <end position="38"/>
    </location>
</feature>
<dbReference type="InterPro" id="IPR011701">
    <property type="entry name" value="MFS"/>
</dbReference>
<evidence type="ECO:0000256" key="5">
    <source>
        <dbReference type="SAM" id="Phobius"/>
    </source>
</evidence>
<dbReference type="RefSeq" id="WP_310297048.1">
    <property type="nucleotide sequence ID" value="NZ_BAAAPS010000006.1"/>
</dbReference>
<dbReference type="InterPro" id="IPR036259">
    <property type="entry name" value="MFS_trans_sf"/>
</dbReference>
<organism evidence="7 8">
    <name type="scientific">Nocardioides marmoribigeumensis</name>
    <dbReference type="NCBI Taxonomy" id="433649"/>
    <lineage>
        <taxon>Bacteria</taxon>
        <taxon>Bacillati</taxon>
        <taxon>Actinomycetota</taxon>
        <taxon>Actinomycetes</taxon>
        <taxon>Propionibacteriales</taxon>
        <taxon>Nocardioidaceae</taxon>
        <taxon>Nocardioides</taxon>
    </lineage>
</organism>
<dbReference type="PROSITE" id="PS50850">
    <property type="entry name" value="MFS"/>
    <property type="match status" value="1"/>
</dbReference>
<dbReference type="SUPFAM" id="SSF103473">
    <property type="entry name" value="MFS general substrate transporter"/>
    <property type="match status" value="1"/>
</dbReference>
<evidence type="ECO:0000256" key="3">
    <source>
        <dbReference type="ARBA" id="ARBA00022989"/>
    </source>
</evidence>